<dbReference type="EMBL" id="CAKOAT010305154">
    <property type="protein sequence ID" value="CAH8361387.1"/>
    <property type="molecule type" value="Genomic_DNA"/>
</dbReference>
<evidence type="ECO:0000256" key="2">
    <source>
        <dbReference type="ARBA" id="ARBA00022670"/>
    </source>
</evidence>
<feature type="domain" description="Peptidase A1" evidence="4">
    <location>
        <begin position="1"/>
        <end position="121"/>
    </location>
</feature>
<dbReference type="PROSITE" id="PS51767">
    <property type="entry name" value="PEPTIDASE_A1"/>
    <property type="match status" value="1"/>
</dbReference>
<evidence type="ECO:0000256" key="1">
    <source>
        <dbReference type="ARBA" id="ARBA00007447"/>
    </source>
</evidence>
<dbReference type="PANTHER" id="PTHR47967:SF110">
    <property type="entry name" value="PEPTIDASE A1 DOMAIN-CONTAINING PROTEIN"/>
    <property type="match status" value="1"/>
</dbReference>
<keyword evidence="3" id="KW-0378">Hydrolase</keyword>
<name>A0ABC8KZT4_ERUVS</name>
<proteinExistence type="inferred from homology"/>
<dbReference type="GO" id="GO:0006508">
    <property type="term" value="P:proteolysis"/>
    <property type="evidence" value="ECO:0007669"/>
    <property type="project" value="UniProtKB-KW"/>
</dbReference>
<evidence type="ECO:0000313" key="6">
    <source>
        <dbReference type="Proteomes" id="UP001642260"/>
    </source>
</evidence>
<dbReference type="GO" id="GO:0008233">
    <property type="term" value="F:peptidase activity"/>
    <property type="evidence" value="ECO:0007669"/>
    <property type="project" value="UniProtKB-KW"/>
</dbReference>
<comment type="caution">
    <text evidence="5">The sequence shown here is derived from an EMBL/GenBank/DDBJ whole genome shotgun (WGS) entry which is preliminary data.</text>
</comment>
<evidence type="ECO:0000256" key="3">
    <source>
        <dbReference type="ARBA" id="ARBA00022801"/>
    </source>
</evidence>
<dbReference type="InterPro" id="IPR051708">
    <property type="entry name" value="Plant_Aspart_Prot_A1"/>
</dbReference>
<organism evidence="5 6">
    <name type="scientific">Eruca vesicaria subsp. sativa</name>
    <name type="common">Garden rocket</name>
    <name type="synonym">Eruca sativa</name>
    <dbReference type="NCBI Taxonomy" id="29727"/>
    <lineage>
        <taxon>Eukaryota</taxon>
        <taxon>Viridiplantae</taxon>
        <taxon>Streptophyta</taxon>
        <taxon>Embryophyta</taxon>
        <taxon>Tracheophyta</taxon>
        <taxon>Spermatophyta</taxon>
        <taxon>Magnoliopsida</taxon>
        <taxon>eudicotyledons</taxon>
        <taxon>Gunneridae</taxon>
        <taxon>Pentapetalae</taxon>
        <taxon>rosids</taxon>
        <taxon>malvids</taxon>
        <taxon>Brassicales</taxon>
        <taxon>Brassicaceae</taxon>
        <taxon>Brassiceae</taxon>
        <taxon>Eruca</taxon>
    </lineage>
</organism>
<dbReference type="Proteomes" id="UP001642260">
    <property type="component" value="Unassembled WGS sequence"/>
</dbReference>
<evidence type="ECO:0000259" key="4">
    <source>
        <dbReference type="PROSITE" id="PS51767"/>
    </source>
</evidence>
<dbReference type="Gene3D" id="2.40.70.10">
    <property type="entry name" value="Acid Proteases"/>
    <property type="match status" value="1"/>
</dbReference>
<dbReference type="PANTHER" id="PTHR47967">
    <property type="entry name" value="OS07G0603500 PROTEIN-RELATED"/>
    <property type="match status" value="1"/>
</dbReference>
<dbReference type="Pfam" id="PF14543">
    <property type="entry name" value="TAXi_N"/>
    <property type="match status" value="2"/>
</dbReference>
<gene>
    <name evidence="5" type="ORF">ERUC_LOCUS27143</name>
</gene>
<sequence>MMLKLQIGTPPVEIEAFIDTGSEITWTNCLPCSNCLKPSRTAVFDPSKSSTYKEKISDGKSCTYDMVYLDKSYTKGTFATETVRIQSTSGKHYVMPGTTFGCSHNSSVDFKTVPSGVVGLN</sequence>
<evidence type="ECO:0000313" key="5">
    <source>
        <dbReference type="EMBL" id="CAH8361387.1"/>
    </source>
</evidence>
<dbReference type="InterPro" id="IPR021109">
    <property type="entry name" value="Peptidase_aspartic_dom_sf"/>
</dbReference>
<dbReference type="InterPro" id="IPR032861">
    <property type="entry name" value="TAXi_N"/>
</dbReference>
<dbReference type="SUPFAM" id="SSF50630">
    <property type="entry name" value="Acid proteases"/>
    <property type="match status" value="1"/>
</dbReference>
<comment type="similarity">
    <text evidence="1">Belongs to the peptidase A1 family.</text>
</comment>
<dbReference type="InterPro" id="IPR033121">
    <property type="entry name" value="PEPTIDASE_A1"/>
</dbReference>
<dbReference type="AlphaFoldDB" id="A0ABC8KZT4"/>
<keyword evidence="6" id="KW-1185">Reference proteome</keyword>
<reference evidence="5 6" key="1">
    <citation type="submission" date="2022-03" db="EMBL/GenBank/DDBJ databases">
        <authorList>
            <person name="Macdonald S."/>
            <person name="Ahmed S."/>
            <person name="Newling K."/>
        </authorList>
    </citation>
    <scope>NUCLEOTIDE SEQUENCE [LARGE SCALE GENOMIC DNA]</scope>
</reference>
<protein>
    <recommendedName>
        <fullName evidence="4">Peptidase A1 domain-containing protein</fullName>
    </recommendedName>
</protein>
<keyword evidence="2" id="KW-0645">Protease</keyword>
<accession>A0ABC8KZT4</accession>